<evidence type="ECO:0000313" key="17">
    <source>
        <dbReference type="Proteomes" id="UP000594260"/>
    </source>
</evidence>
<keyword evidence="9" id="KW-0735">Signal-anchor</keyword>
<evidence type="ECO:0000256" key="2">
    <source>
        <dbReference type="ARBA" id="ARBA00004922"/>
    </source>
</evidence>
<protein>
    <recommendedName>
        <fullName evidence="13">Dolichyl-phosphate beta-glucosyltransferase</fullName>
        <ecNumber evidence="4">2.4.1.117</ecNumber>
    </recommendedName>
</protein>
<dbReference type="Proteomes" id="UP000594260">
    <property type="component" value="Unplaced"/>
</dbReference>
<dbReference type="GO" id="GO:0004581">
    <property type="term" value="F:dolichyl-phosphate beta-glucosyltransferase activity"/>
    <property type="evidence" value="ECO:0007669"/>
    <property type="project" value="UniProtKB-EC"/>
</dbReference>
<keyword evidence="5" id="KW-0328">Glycosyltransferase</keyword>
<accession>A0A7M7KNR1</accession>
<dbReference type="CTD" id="34134"/>
<dbReference type="Gene3D" id="3.90.550.10">
    <property type="entry name" value="Spore Coat Polysaccharide Biosynthesis Protein SpsA, Chain A"/>
    <property type="match status" value="1"/>
</dbReference>
<dbReference type="EC" id="2.4.1.117" evidence="4"/>
<feature type="transmembrane region" description="Helical" evidence="14">
    <location>
        <begin position="209"/>
        <end position="228"/>
    </location>
</feature>
<evidence type="ECO:0000256" key="4">
    <source>
        <dbReference type="ARBA" id="ARBA00012583"/>
    </source>
</evidence>
<evidence type="ECO:0000313" key="16">
    <source>
        <dbReference type="EnsemblMetazoa" id="XP_022666464"/>
    </source>
</evidence>
<dbReference type="CDD" id="cd04188">
    <property type="entry name" value="DPG_synthase"/>
    <property type="match status" value="1"/>
</dbReference>
<evidence type="ECO:0000256" key="1">
    <source>
        <dbReference type="ARBA" id="ARBA00004389"/>
    </source>
</evidence>
<keyword evidence="11 14" id="KW-0472">Membrane</keyword>
<dbReference type="GeneID" id="111252578"/>
<dbReference type="OMA" id="HMVNTDA"/>
<dbReference type="InterPro" id="IPR001173">
    <property type="entry name" value="Glyco_trans_2-like"/>
</dbReference>
<dbReference type="Pfam" id="PF00535">
    <property type="entry name" value="Glycos_transf_2"/>
    <property type="match status" value="1"/>
</dbReference>
<comment type="catalytic activity">
    <reaction evidence="12">
        <text>a di-trans,poly-cis-dolichyl phosphate + UDP-alpha-D-glucose = a di-trans,poly-cis-dolichyl beta-D-glucosyl phosphate + UDP</text>
        <dbReference type="Rhea" id="RHEA:15401"/>
        <dbReference type="Rhea" id="RHEA-COMP:19498"/>
        <dbReference type="Rhea" id="RHEA-COMP:19502"/>
        <dbReference type="ChEBI" id="CHEBI:57525"/>
        <dbReference type="ChEBI" id="CHEBI:57683"/>
        <dbReference type="ChEBI" id="CHEBI:58223"/>
        <dbReference type="ChEBI" id="CHEBI:58885"/>
        <dbReference type="EC" id="2.4.1.117"/>
    </reaction>
    <physiologicalReaction direction="left-to-right" evidence="12">
        <dbReference type="Rhea" id="RHEA:15402"/>
    </physiologicalReaction>
</comment>
<evidence type="ECO:0000256" key="11">
    <source>
        <dbReference type="ARBA" id="ARBA00023136"/>
    </source>
</evidence>
<keyword evidence="6" id="KW-0808">Transferase</keyword>
<organism evidence="16 17">
    <name type="scientific">Varroa destructor</name>
    <name type="common">Honeybee mite</name>
    <dbReference type="NCBI Taxonomy" id="109461"/>
    <lineage>
        <taxon>Eukaryota</taxon>
        <taxon>Metazoa</taxon>
        <taxon>Ecdysozoa</taxon>
        <taxon>Arthropoda</taxon>
        <taxon>Chelicerata</taxon>
        <taxon>Arachnida</taxon>
        <taxon>Acari</taxon>
        <taxon>Parasitiformes</taxon>
        <taxon>Mesostigmata</taxon>
        <taxon>Gamasina</taxon>
        <taxon>Dermanyssoidea</taxon>
        <taxon>Varroidae</taxon>
        <taxon>Varroa</taxon>
    </lineage>
</organism>
<dbReference type="PANTHER" id="PTHR10859">
    <property type="entry name" value="GLYCOSYL TRANSFERASE"/>
    <property type="match status" value="1"/>
</dbReference>
<keyword evidence="8" id="KW-0256">Endoplasmic reticulum</keyword>
<feature type="transmembrane region" description="Helical" evidence="14">
    <location>
        <begin position="6"/>
        <end position="28"/>
    </location>
</feature>
<comment type="pathway">
    <text evidence="2">Protein modification; protein glycosylation.</text>
</comment>
<evidence type="ECO:0000256" key="6">
    <source>
        <dbReference type="ARBA" id="ARBA00022679"/>
    </source>
</evidence>
<dbReference type="RefSeq" id="XP_022666464.1">
    <property type="nucleotide sequence ID" value="XM_022810729.1"/>
</dbReference>
<dbReference type="OrthoDB" id="3784at2759"/>
<evidence type="ECO:0000256" key="13">
    <source>
        <dbReference type="ARBA" id="ARBA00070518"/>
    </source>
</evidence>
<name>A0A7M7KNR1_VARDE</name>
<dbReference type="InterPro" id="IPR035518">
    <property type="entry name" value="DPG_synthase"/>
</dbReference>
<dbReference type="SUPFAM" id="SSF53448">
    <property type="entry name" value="Nucleotide-diphospho-sugar transferases"/>
    <property type="match status" value="1"/>
</dbReference>
<evidence type="ECO:0000259" key="15">
    <source>
        <dbReference type="Pfam" id="PF00535"/>
    </source>
</evidence>
<feature type="domain" description="Glycosyltransferase 2-like" evidence="15">
    <location>
        <begin position="69"/>
        <end position="249"/>
    </location>
</feature>
<keyword evidence="17" id="KW-1185">Reference proteome</keyword>
<dbReference type="PANTHER" id="PTHR10859:SF91">
    <property type="entry name" value="DOLICHYL-PHOSPHATE BETA-GLUCOSYLTRANSFERASE"/>
    <property type="match status" value="1"/>
</dbReference>
<evidence type="ECO:0000256" key="8">
    <source>
        <dbReference type="ARBA" id="ARBA00022824"/>
    </source>
</evidence>
<keyword evidence="7 14" id="KW-0812">Transmembrane</keyword>
<evidence type="ECO:0000256" key="3">
    <source>
        <dbReference type="ARBA" id="ARBA00006739"/>
    </source>
</evidence>
<comment type="subcellular location">
    <subcellularLocation>
        <location evidence="1">Endoplasmic reticulum membrane</location>
        <topology evidence="1">Single-pass membrane protein</topology>
    </subcellularLocation>
</comment>
<dbReference type="InParanoid" id="A0A7M7KNR1"/>
<dbReference type="AlphaFoldDB" id="A0A7M7KNR1"/>
<evidence type="ECO:0000256" key="10">
    <source>
        <dbReference type="ARBA" id="ARBA00022989"/>
    </source>
</evidence>
<evidence type="ECO:0000256" key="14">
    <source>
        <dbReference type="SAM" id="Phobius"/>
    </source>
</evidence>
<keyword evidence="10 14" id="KW-1133">Transmembrane helix</keyword>
<evidence type="ECO:0000256" key="5">
    <source>
        <dbReference type="ARBA" id="ARBA00022676"/>
    </source>
</evidence>
<proteinExistence type="inferred from homology"/>
<dbReference type="KEGG" id="vde:111252578"/>
<dbReference type="GO" id="GO:0005789">
    <property type="term" value="C:endoplasmic reticulum membrane"/>
    <property type="evidence" value="ECO:0007669"/>
    <property type="project" value="UniProtKB-SubCell"/>
</dbReference>
<dbReference type="FunCoup" id="A0A7M7KNR1">
    <property type="interactions" value="1688"/>
</dbReference>
<evidence type="ECO:0000256" key="7">
    <source>
        <dbReference type="ARBA" id="ARBA00022692"/>
    </source>
</evidence>
<dbReference type="EnsemblMetazoa" id="XM_022810729">
    <property type="protein sequence ID" value="XP_022666464"/>
    <property type="gene ID" value="LOC111252578"/>
</dbReference>
<dbReference type="GO" id="GO:0006487">
    <property type="term" value="P:protein N-linked glycosylation"/>
    <property type="evidence" value="ECO:0007669"/>
    <property type="project" value="TreeGrafter"/>
</dbReference>
<dbReference type="InterPro" id="IPR029044">
    <property type="entry name" value="Nucleotide-diphossugar_trans"/>
</dbReference>
<evidence type="ECO:0000256" key="12">
    <source>
        <dbReference type="ARBA" id="ARBA00045097"/>
    </source>
</evidence>
<reference evidence="16" key="1">
    <citation type="submission" date="2021-01" db="UniProtKB">
        <authorList>
            <consortium name="EnsemblMetazoa"/>
        </authorList>
    </citation>
    <scope>IDENTIFICATION</scope>
</reference>
<comment type="similarity">
    <text evidence="3">Belongs to the glycosyltransferase 2 family.</text>
</comment>
<dbReference type="FunFam" id="3.90.550.10:FF:000068">
    <property type="entry name" value="ALG5, dolichyl-phosphate beta-glucosyltransferase"/>
    <property type="match status" value="1"/>
</dbReference>
<evidence type="ECO:0000256" key="9">
    <source>
        <dbReference type="ARBA" id="ARBA00022968"/>
    </source>
</evidence>
<sequence>MLDLASLFWAIICFVLLVLIVLSALLYSTSSRYPDIIRYDEEMFFKSGENLLTKKAFPKLSDAPTVKLSVIVPAYNEELRLPPMLDECTQYLEARRNQEKDFTYEIIVVDDGSHDRTTQVALEYAAQLSAQRFRVLTLVKNRGKGGAVRLGMLSARGELLLFADADGATMFEDYEKLEEVMVASRCKTAYSIVVGSRAHLEEKSVAERTLFRTVLMYGFHALVMLFAVRGIRDTQCGFKLFSREAARVIFTSLHVQRWAFDVEMLFIAQRLKFAISEVAVRWTEIEGSKVTPFWSWVEMGIDLVLIWYRYLIGAWAIRAAVPIRHSEEARKTR</sequence>